<sequence>MSAPLLFRPLELRGVTVPNRVMVSPMCTYAAHGGIANDFHLVHLGRLALGGAGLVVAEATAVESRGRISHGDLGLWSDLQMDALRPVSAFLKGQGAVAGIQLAHAGRKASTQAPWDGAGPLTEADAVRGEPPWPVVGPTAEPAGPGWQAPSELTEADIAALVLRWADAAARAVDAGFELIDIHGAHGYLLHSFLSPVSNHRADGYGGAATARMRLAIEVVEAIRAAVPDDVPILYRTSTVDGIDGGLTIDDTIAFARELRLHGVDAIDCSSGGVSADRSSDTRVRRGYAFHTPYSAAIRRALDMPVATVGLIVDPEQAEAILQHGDADLIAIGREVLAQPNWPHLARERLIGPDFDQWHKEAGWWLDKRLRVLRHLDRAGETPLTRYSDARQKSESLPMS</sequence>
<gene>
    <name evidence="7" type="ORF">Psuf_059370</name>
</gene>
<dbReference type="Proteomes" id="UP000503011">
    <property type="component" value="Chromosome"/>
</dbReference>
<dbReference type="GO" id="GO:0010181">
    <property type="term" value="F:FMN binding"/>
    <property type="evidence" value="ECO:0007669"/>
    <property type="project" value="InterPro"/>
</dbReference>
<evidence type="ECO:0000256" key="5">
    <source>
        <dbReference type="ARBA" id="ARBA00023002"/>
    </source>
</evidence>
<keyword evidence="4" id="KW-0521">NADP</keyword>
<keyword evidence="5" id="KW-0560">Oxidoreductase</keyword>
<dbReference type="InterPro" id="IPR013785">
    <property type="entry name" value="Aldolase_TIM"/>
</dbReference>
<name>A0A6F8YR97_9ACTN</name>
<evidence type="ECO:0000256" key="2">
    <source>
        <dbReference type="ARBA" id="ARBA00022630"/>
    </source>
</evidence>
<reference evidence="7 8" key="1">
    <citation type="submission" date="2020-03" db="EMBL/GenBank/DDBJ databases">
        <title>Whole genome shotgun sequence of Phytohabitans suffuscus NBRC 105367.</title>
        <authorList>
            <person name="Komaki H."/>
            <person name="Tamura T."/>
        </authorList>
    </citation>
    <scope>NUCLEOTIDE SEQUENCE [LARGE SCALE GENOMIC DNA]</scope>
    <source>
        <strain evidence="7 8">NBRC 105367</strain>
    </source>
</reference>
<feature type="domain" description="NADH:flavin oxidoreductase/NADH oxidase N-terminal" evidence="6">
    <location>
        <begin position="6"/>
        <end position="348"/>
    </location>
</feature>
<comment type="cofactor">
    <cofactor evidence="1">
        <name>FMN</name>
        <dbReference type="ChEBI" id="CHEBI:58210"/>
    </cofactor>
</comment>
<evidence type="ECO:0000256" key="3">
    <source>
        <dbReference type="ARBA" id="ARBA00022643"/>
    </source>
</evidence>
<dbReference type="SUPFAM" id="SSF51395">
    <property type="entry name" value="FMN-linked oxidoreductases"/>
    <property type="match status" value="1"/>
</dbReference>
<dbReference type="PANTHER" id="PTHR43303">
    <property type="entry name" value="NADPH DEHYDROGENASE C23G7.10C-RELATED"/>
    <property type="match status" value="1"/>
</dbReference>
<evidence type="ECO:0000313" key="8">
    <source>
        <dbReference type="Proteomes" id="UP000503011"/>
    </source>
</evidence>
<accession>A0A6F8YR97</accession>
<dbReference type="InterPro" id="IPR044152">
    <property type="entry name" value="YqjM-like"/>
</dbReference>
<keyword evidence="2" id="KW-0285">Flavoprotein</keyword>
<dbReference type="KEGG" id="psuu:Psuf_059370"/>
<dbReference type="GO" id="GO:0003959">
    <property type="term" value="F:NADPH dehydrogenase activity"/>
    <property type="evidence" value="ECO:0007669"/>
    <property type="project" value="InterPro"/>
</dbReference>
<dbReference type="CDD" id="cd02932">
    <property type="entry name" value="OYE_YqiM_FMN"/>
    <property type="match status" value="1"/>
</dbReference>
<protein>
    <submittedName>
        <fullName evidence="7">NADH:flavin oxidoreductase / NADH oxidase</fullName>
    </submittedName>
</protein>
<evidence type="ECO:0000256" key="4">
    <source>
        <dbReference type="ARBA" id="ARBA00022857"/>
    </source>
</evidence>
<evidence type="ECO:0000259" key="6">
    <source>
        <dbReference type="Pfam" id="PF00724"/>
    </source>
</evidence>
<dbReference type="AlphaFoldDB" id="A0A6F8YR97"/>
<proteinExistence type="predicted"/>
<evidence type="ECO:0000313" key="7">
    <source>
        <dbReference type="EMBL" id="BCB88624.1"/>
    </source>
</evidence>
<dbReference type="InterPro" id="IPR001155">
    <property type="entry name" value="OxRdtase_FMN_N"/>
</dbReference>
<dbReference type="RefSeq" id="WP_173160144.1">
    <property type="nucleotide sequence ID" value="NZ_AP022871.1"/>
</dbReference>
<keyword evidence="3" id="KW-0288">FMN</keyword>
<keyword evidence="8" id="KW-1185">Reference proteome</keyword>
<dbReference type="PANTHER" id="PTHR43303:SF4">
    <property type="entry name" value="NADPH DEHYDROGENASE C23G7.10C-RELATED"/>
    <property type="match status" value="1"/>
</dbReference>
<evidence type="ECO:0000256" key="1">
    <source>
        <dbReference type="ARBA" id="ARBA00001917"/>
    </source>
</evidence>
<dbReference type="GO" id="GO:0050661">
    <property type="term" value="F:NADP binding"/>
    <property type="evidence" value="ECO:0007669"/>
    <property type="project" value="InterPro"/>
</dbReference>
<dbReference type="Pfam" id="PF00724">
    <property type="entry name" value="Oxidored_FMN"/>
    <property type="match status" value="1"/>
</dbReference>
<organism evidence="7 8">
    <name type="scientific">Phytohabitans suffuscus</name>
    <dbReference type="NCBI Taxonomy" id="624315"/>
    <lineage>
        <taxon>Bacteria</taxon>
        <taxon>Bacillati</taxon>
        <taxon>Actinomycetota</taxon>
        <taxon>Actinomycetes</taxon>
        <taxon>Micromonosporales</taxon>
        <taxon>Micromonosporaceae</taxon>
    </lineage>
</organism>
<dbReference type="Gene3D" id="3.20.20.70">
    <property type="entry name" value="Aldolase class I"/>
    <property type="match status" value="1"/>
</dbReference>
<dbReference type="EMBL" id="AP022871">
    <property type="protein sequence ID" value="BCB88624.1"/>
    <property type="molecule type" value="Genomic_DNA"/>
</dbReference>
<reference evidence="7 8" key="2">
    <citation type="submission" date="2020-03" db="EMBL/GenBank/DDBJ databases">
        <authorList>
            <person name="Ichikawa N."/>
            <person name="Kimura A."/>
            <person name="Kitahashi Y."/>
            <person name="Uohara A."/>
        </authorList>
    </citation>
    <scope>NUCLEOTIDE SEQUENCE [LARGE SCALE GENOMIC DNA]</scope>
    <source>
        <strain evidence="7 8">NBRC 105367</strain>
    </source>
</reference>